<evidence type="ECO:0008006" key="3">
    <source>
        <dbReference type="Google" id="ProtNLM"/>
    </source>
</evidence>
<keyword evidence="2" id="KW-1185">Reference proteome</keyword>
<evidence type="ECO:0000313" key="2">
    <source>
        <dbReference type="Proteomes" id="UP000472580"/>
    </source>
</evidence>
<proteinExistence type="predicted"/>
<comment type="caution">
    <text evidence="1">The sequence shown here is derived from an EMBL/GenBank/DDBJ whole genome shotgun (WGS) entry which is preliminary data.</text>
</comment>
<dbReference type="OrthoDB" id="9800438at2"/>
<name>A0A6L6YL71_9BURK</name>
<organism evidence="1 2">
    <name type="scientific">Parasutterella muris</name>
    <dbReference type="NCBI Taxonomy" id="2565572"/>
    <lineage>
        <taxon>Bacteria</taxon>
        <taxon>Pseudomonadati</taxon>
        <taxon>Pseudomonadota</taxon>
        <taxon>Betaproteobacteria</taxon>
        <taxon>Burkholderiales</taxon>
        <taxon>Sutterellaceae</taxon>
        <taxon>Parasutterella</taxon>
    </lineage>
</organism>
<accession>A0A6L6YL71</accession>
<evidence type="ECO:0000313" key="1">
    <source>
        <dbReference type="EMBL" id="MVX57539.1"/>
    </source>
</evidence>
<dbReference type="RefSeq" id="WP_160335960.1">
    <property type="nucleotide sequence ID" value="NZ_WSRP01000035.1"/>
</dbReference>
<sequence>MNTAQKIGTGVVAAALVCSAAYGFLIHTQASHFDQFAENPSRYLGENFKDVSVEISNSSIFGREFILNKGDVHFGGSVSFGLKPHANMKMLAASSQPLFNEAIKSADPTLTVDLNYRFIPKVLEFASKPFSARDESAGTALDIGKVSLKALPDMASSSDGNLKFNSANAVFDIQNFALRLSPTEVIQSGSITGRLTSQGSESSNFSAALNGLSTVNGKDTIKIESVSFDIALTKKPSEITQISKIDLQNLSARISGLKSTIESANPQIETHIPNDPEMYDAVTNLLIGDEAAVSRDALERLGNSFLSGDVWLKLNPTVIKTKAYQLNMSGDLRWLPDKPQFASLNLNLLGKEPQIGALVQMFVPRKAYTRVDKDKFEAQIVANKSPDKITVLSNGMQIYTAHNPF</sequence>
<protein>
    <recommendedName>
        <fullName evidence="3">DUF945 family protein</fullName>
    </recommendedName>
</protein>
<dbReference type="AlphaFoldDB" id="A0A6L6YL71"/>
<dbReference type="Proteomes" id="UP000472580">
    <property type="component" value="Unassembled WGS sequence"/>
</dbReference>
<dbReference type="EMBL" id="WSRP01000035">
    <property type="protein sequence ID" value="MVX57539.1"/>
    <property type="molecule type" value="Genomic_DNA"/>
</dbReference>
<gene>
    <name evidence="1" type="ORF">E5987_10075</name>
</gene>
<reference evidence="1 2" key="1">
    <citation type="submission" date="2019-12" db="EMBL/GenBank/DDBJ databases">
        <title>Microbes associate with the intestines of laboratory mice.</title>
        <authorList>
            <person name="Navarre W."/>
            <person name="Wong E."/>
        </authorList>
    </citation>
    <scope>NUCLEOTIDE SEQUENCE [LARGE SCALE GENOMIC DNA]</scope>
    <source>
        <strain evidence="1 2">NM82_D38</strain>
    </source>
</reference>